<keyword evidence="2" id="KW-1185">Reference proteome</keyword>
<evidence type="ECO:0000313" key="1">
    <source>
        <dbReference type="EMBL" id="MBI6119882.1"/>
    </source>
</evidence>
<evidence type="ECO:0008006" key="3">
    <source>
        <dbReference type="Google" id="ProtNLM"/>
    </source>
</evidence>
<comment type="caution">
    <text evidence="1">The sequence shown here is derived from an EMBL/GenBank/DDBJ whole genome shotgun (WGS) entry which is preliminary data.</text>
</comment>
<proteinExistence type="predicted"/>
<organism evidence="1 2">
    <name type="scientific">Salegentibacter maritimus</name>
    <dbReference type="NCBI Taxonomy" id="2794347"/>
    <lineage>
        <taxon>Bacteria</taxon>
        <taxon>Pseudomonadati</taxon>
        <taxon>Bacteroidota</taxon>
        <taxon>Flavobacteriia</taxon>
        <taxon>Flavobacteriales</taxon>
        <taxon>Flavobacteriaceae</taxon>
        <taxon>Salegentibacter</taxon>
    </lineage>
</organism>
<dbReference type="SUPFAM" id="SSF75304">
    <property type="entry name" value="Amidase signature (AS) enzymes"/>
    <property type="match status" value="1"/>
</dbReference>
<reference evidence="1 2" key="1">
    <citation type="submission" date="2020-12" db="EMBL/GenBank/DDBJ databases">
        <title>Salegentibacter orientalis sp. nov., isolated from costal sediment.</title>
        <authorList>
            <person name="Lian F.-B."/>
        </authorList>
    </citation>
    <scope>NUCLEOTIDE SEQUENCE [LARGE SCALE GENOMIC DNA]</scope>
    <source>
        <strain evidence="1 2">F60176</strain>
    </source>
</reference>
<accession>A0ABS0TFV1</accession>
<gene>
    <name evidence="1" type="ORF">I6U50_07585</name>
</gene>
<dbReference type="InterPro" id="IPR036928">
    <property type="entry name" value="AS_sf"/>
</dbReference>
<dbReference type="Proteomes" id="UP000635665">
    <property type="component" value="Unassembled WGS sequence"/>
</dbReference>
<dbReference type="Gene3D" id="3.90.1300.10">
    <property type="entry name" value="Amidase signature (AS) domain"/>
    <property type="match status" value="1"/>
</dbReference>
<dbReference type="RefSeq" id="WP_198638413.1">
    <property type="nucleotide sequence ID" value="NZ_JAEHNY010000006.1"/>
</dbReference>
<dbReference type="PROSITE" id="PS51257">
    <property type="entry name" value="PROKAR_LIPOPROTEIN"/>
    <property type="match status" value="1"/>
</dbReference>
<evidence type="ECO:0000313" key="2">
    <source>
        <dbReference type="Proteomes" id="UP000635665"/>
    </source>
</evidence>
<protein>
    <recommendedName>
        <fullName evidence="3">Lipoprotein</fullName>
    </recommendedName>
</protein>
<name>A0ABS0TFV1_9FLAO</name>
<dbReference type="EMBL" id="JAEHNY010000006">
    <property type="protein sequence ID" value="MBI6119882.1"/>
    <property type="molecule type" value="Genomic_DNA"/>
</dbReference>
<sequence length="155" mass="18150">MKKLLILLLLPALISCGNDQKSKTDVEKTSQTDSLKTEKEKEFKILDSKNISQDSLWVPFKSDLAEFSEEKYNELKPFILEKNIPEIQSAIKNGKLTYTELSLFYLHRIRQFDRENELSLNSVVSLNRNLLEEAKEKDKKLNNSEKNDLFVTFRY</sequence>